<feature type="domain" description="RRM" evidence="6">
    <location>
        <begin position="117"/>
        <end position="205"/>
    </location>
</feature>
<protein>
    <recommendedName>
        <fullName evidence="11">La protein 1</fullName>
    </recommendedName>
</protein>
<name>A0ABR2CUC0_9ROSI</name>
<dbReference type="PROSITE" id="PS50102">
    <property type="entry name" value="RRM"/>
    <property type="match status" value="1"/>
</dbReference>
<dbReference type="InterPro" id="IPR036390">
    <property type="entry name" value="WH_DNA-bd_sf"/>
</dbReference>
<dbReference type="Pfam" id="PF00076">
    <property type="entry name" value="RRM_1"/>
    <property type="match status" value="1"/>
</dbReference>
<evidence type="ECO:0008006" key="11">
    <source>
        <dbReference type="Google" id="ProtNLM"/>
    </source>
</evidence>
<dbReference type="SUPFAM" id="SSF54928">
    <property type="entry name" value="RNA-binding domain, RBD"/>
    <property type="match status" value="1"/>
</dbReference>
<keyword evidence="10" id="KW-1185">Reference proteome</keyword>
<evidence type="ECO:0000259" key="6">
    <source>
        <dbReference type="PROSITE" id="PS50102"/>
    </source>
</evidence>
<feature type="domain" description="HTH La-type RNA-binding" evidence="7">
    <location>
        <begin position="4"/>
        <end position="108"/>
    </location>
</feature>
<dbReference type="InterPro" id="IPR012677">
    <property type="entry name" value="Nucleotide-bd_a/b_plait_sf"/>
</dbReference>
<dbReference type="Pfam" id="PF05383">
    <property type="entry name" value="La"/>
    <property type="match status" value="1"/>
</dbReference>
<evidence type="ECO:0000259" key="8">
    <source>
        <dbReference type="PROSITE" id="PS51939"/>
    </source>
</evidence>
<dbReference type="PROSITE" id="PS51939">
    <property type="entry name" value="XRRM"/>
    <property type="match status" value="1"/>
</dbReference>
<dbReference type="PRINTS" id="PR00302">
    <property type="entry name" value="LUPUSLA"/>
</dbReference>
<comment type="subcellular location">
    <subcellularLocation>
        <location evidence="1">Nucleus</location>
    </subcellularLocation>
</comment>
<evidence type="ECO:0000256" key="3">
    <source>
        <dbReference type="ARBA" id="ARBA00023242"/>
    </source>
</evidence>
<feature type="compositionally biased region" description="Basic and acidic residues" evidence="5">
    <location>
        <begin position="245"/>
        <end position="264"/>
    </location>
</feature>
<keyword evidence="2 4" id="KW-0694">RNA-binding</keyword>
<dbReference type="EMBL" id="JBBPBM010000043">
    <property type="protein sequence ID" value="KAK8523381.1"/>
    <property type="molecule type" value="Genomic_DNA"/>
</dbReference>
<dbReference type="Proteomes" id="UP001472677">
    <property type="component" value="Unassembled WGS sequence"/>
</dbReference>
<evidence type="ECO:0000256" key="1">
    <source>
        <dbReference type="ARBA" id="ARBA00004123"/>
    </source>
</evidence>
<evidence type="ECO:0000256" key="5">
    <source>
        <dbReference type="SAM" id="MobiDB-lite"/>
    </source>
</evidence>
<keyword evidence="3" id="KW-0539">Nucleus</keyword>
<dbReference type="SUPFAM" id="SSF46785">
    <property type="entry name" value="Winged helix' DNA-binding domain"/>
    <property type="match status" value="1"/>
</dbReference>
<gene>
    <name evidence="9" type="ORF">V6N12_047901</name>
</gene>
<dbReference type="InterPro" id="IPR002344">
    <property type="entry name" value="Lupus_La"/>
</dbReference>
<dbReference type="InterPro" id="IPR036388">
    <property type="entry name" value="WH-like_DNA-bd_sf"/>
</dbReference>
<evidence type="ECO:0000256" key="4">
    <source>
        <dbReference type="PROSITE-ProRule" id="PRU00332"/>
    </source>
</evidence>
<dbReference type="PANTHER" id="PTHR22792:SF140">
    <property type="entry name" value="ACHILLES, ISOFORM A"/>
    <property type="match status" value="1"/>
</dbReference>
<dbReference type="InterPro" id="IPR035979">
    <property type="entry name" value="RBD_domain_sf"/>
</dbReference>
<evidence type="ECO:0000313" key="9">
    <source>
        <dbReference type="EMBL" id="KAK8523381.1"/>
    </source>
</evidence>
<dbReference type="Gene3D" id="3.30.70.330">
    <property type="match status" value="2"/>
</dbReference>
<dbReference type="InterPro" id="IPR014886">
    <property type="entry name" value="La_xRRM"/>
</dbReference>
<feature type="domain" description="XRRM" evidence="8">
    <location>
        <begin position="276"/>
        <end position="409"/>
    </location>
</feature>
<evidence type="ECO:0000313" key="10">
    <source>
        <dbReference type="Proteomes" id="UP001472677"/>
    </source>
</evidence>
<dbReference type="Pfam" id="PF08777">
    <property type="entry name" value="RRM_3"/>
    <property type="match status" value="1"/>
</dbReference>
<reference evidence="9 10" key="1">
    <citation type="journal article" date="2024" name="G3 (Bethesda)">
        <title>Genome assembly of Hibiscus sabdariffa L. provides insights into metabolisms of medicinal natural products.</title>
        <authorList>
            <person name="Kim T."/>
        </authorList>
    </citation>
    <scope>NUCLEOTIDE SEQUENCE [LARGE SCALE GENOMIC DNA]</scope>
    <source>
        <strain evidence="9">TK-2024</strain>
        <tissue evidence="9">Old leaves</tissue>
    </source>
</reference>
<dbReference type="Gene3D" id="1.10.10.10">
    <property type="entry name" value="Winged helix-like DNA-binding domain superfamily/Winged helix DNA-binding domain"/>
    <property type="match status" value="1"/>
</dbReference>
<dbReference type="InterPro" id="IPR000504">
    <property type="entry name" value="RRM_dom"/>
</dbReference>
<dbReference type="CDD" id="cd12291">
    <property type="entry name" value="RRM1_La"/>
    <property type="match status" value="1"/>
</dbReference>
<accession>A0ABR2CUC0</accession>
<dbReference type="CDD" id="cd08030">
    <property type="entry name" value="LA_like_plant"/>
    <property type="match status" value="1"/>
</dbReference>
<dbReference type="SMART" id="SM00360">
    <property type="entry name" value="RRM"/>
    <property type="match status" value="2"/>
</dbReference>
<sequence length="427" mass="47561">MAIPSLSQDTAKAVLRQVEFYFSDSNIPKDDFLKKKIKESEDGLVSLALICSFSKMRGHLGLMELKNPEDVPQDTLEAVAETLRTSSSLKLSEDGKKVGRSTELLEPEELIEQLDSRTIAASPFEFTVKREDLEAFFNQYAKVNSVRLPRNVANKKYFCGTALIEFSDEGDAEKVLGQSLVFAGAELELKPKKDFDAIRVKEAEEFEHNRPLNNSDAEEKYPKGLLVAFTLKSISTGDPANQNGSDEKKTEENENGEGKIDDKNGSTIEEEEEVDEKEHKSTASIYKDDMNVVLREDLKDVFNKFGTVKYVDFRIGEDKGYIRFDEPEAALKAHAAAVSAKEGGLVVKKFIASLEPVTGDAEREYWNQLCGEGRTTEVENVAGAEKMVLVEVVLIKLDEIEHGVSRVSGSIDLWTLQKWGLGSLFVP</sequence>
<feature type="region of interest" description="Disordered" evidence="5">
    <location>
        <begin position="236"/>
        <end position="282"/>
    </location>
</feature>
<dbReference type="SMART" id="SM00715">
    <property type="entry name" value="LA"/>
    <property type="match status" value="1"/>
</dbReference>
<evidence type="ECO:0000259" key="7">
    <source>
        <dbReference type="PROSITE" id="PS50961"/>
    </source>
</evidence>
<dbReference type="PROSITE" id="PS50961">
    <property type="entry name" value="HTH_LA"/>
    <property type="match status" value="1"/>
</dbReference>
<dbReference type="InterPro" id="IPR045180">
    <property type="entry name" value="La_dom_prot"/>
</dbReference>
<dbReference type="InterPro" id="IPR006630">
    <property type="entry name" value="La_HTH"/>
</dbReference>
<proteinExistence type="predicted"/>
<organism evidence="9 10">
    <name type="scientific">Hibiscus sabdariffa</name>
    <name type="common">roselle</name>
    <dbReference type="NCBI Taxonomy" id="183260"/>
    <lineage>
        <taxon>Eukaryota</taxon>
        <taxon>Viridiplantae</taxon>
        <taxon>Streptophyta</taxon>
        <taxon>Embryophyta</taxon>
        <taxon>Tracheophyta</taxon>
        <taxon>Spermatophyta</taxon>
        <taxon>Magnoliopsida</taxon>
        <taxon>eudicotyledons</taxon>
        <taxon>Gunneridae</taxon>
        <taxon>Pentapetalae</taxon>
        <taxon>rosids</taxon>
        <taxon>malvids</taxon>
        <taxon>Malvales</taxon>
        <taxon>Malvaceae</taxon>
        <taxon>Malvoideae</taxon>
        <taxon>Hibiscus</taxon>
    </lineage>
</organism>
<evidence type="ECO:0000256" key="2">
    <source>
        <dbReference type="ARBA" id="ARBA00022884"/>
    </source>
</evidence>
<comment type="caution">
    <text evidence="9">The sequence shown here is derived from an EMBL/GenBank/DDBJ whole genome shotgun (WGS) entry which is preliminary data.</text>
</comment>
<dbReference type="PANTHER" id="PTHR22792">
    <property type="entry name" value="LUPUS LA PROTEIN-RELATED"/>
    <property type="match status" value="1"/>
</dbReference>